<feature type="binding site" evidence="5">
    <location>
        <position position="228"/>
    </location>
    <ligand>
        <name>Mg(2+)</name>
        <dbReference type="ChEBI" id="CHEBI:18420"/>
    </ligand>
</feature>
<organism evidence="7 8">
    <name type="scientific">Pyricularia grisea</name>
    <name type="common">Crabgrass-specific blast fungus</name>
    <name type="synonym">Magnaporthe grisea</name>
    <dbReference type="NCBI Taxonomy" id="148305"/>
    <lineage>
        <taxon>Eukaryota</taxon>
        <taxon>Fungi</taxon>
        <taxon>Dikarya</taxon>
        <taxon>Ascomycota</taxon>
        <taxon>Pezizomycotina</taxon>
        <taxon>Sordariomycetes</taxon>
        <taxon>Sordariomycetidae</taxon>
        <taxon>Magnaporthales</taxon>
        <taxon>Pyriculariaceae</taxon>
        <taxon>Pyricularia</taxon>
    </lineage>
</organism>
<dbReference type="EC" id="2.1.1.64" evidence="5"/>
<proteinExistence type="inferred from homology"/>
<keyword evidence="4 5" id="KW-0949">S-adenosyl-L-methionine</keyword>
<dbReference type="InterPro" id="IPR029063">
    <property type="entry name" value="SAM-dependent_MTases_sf"/>
</dbReference>
<evidence type="ECO:0000256" key="4">
    <source>
        <dbReference type="ARBA" id="ARBA00022691"/>
    </source>
</evidence>
<feature type="binding site" evidence="5">
    <location>
        <position position="224"/>
    </location>
    <ligand>
        <name>Mg(2+)</name>
        <dbReference type="ChEBI" id="CHEBI:18420"/>
    </ligand>
</feature>
<comment type="cofactor">
    <cofactor evidence="5">
        <name>Mg(2+)</name>
        <dbReference type="ChEBI" id="CHEBI:18420"/>
    </cofactor>
</comment>
<name>A0ABQ8NTA0_PYRGI</name>
<dbReference type="NCBIfam" id="TIGR01983">
    <property type="entry name" value="UbiG"/>
    <property type="match status" value="1"/>
</dbReference>
<dbReference type="CDD" id="cd02440">
    <property type="entry name" value="AdoMet_MTases"/>
    <property type="match status" value="1"/>
</dbReference>
<sequence>MASLLRTSTPNAARLLLRATPRVFGAPFSQGITQPPSRPRSIQTSAALSSPPTPPPPQGHSTTSNNNPDLNTVNQSEVSHFDALASTWWDSHGPSRLLHLMNPLRHDFIASCHASEPPPPPSADGSSHQPSQPRQGLHYLDVGCGGGIFAESAARLPTAASVTAIDASSQVLAVARAHLRRETPAVQSKLTYLHSSIEALAPAVGPEGSPATPAKQYDVVTTFEVLEHVDNPSAFLQRCGALVRPGGWLVLSTMARTWTSWATTIFAAERVLGIVPPGTHDWQKYVDVEELRAHFASRPASEGWTGNGSAERCQGVVYMPGLGWKAVPGSEKVGNYFYAMRKSPYVPA</sequence>
<dbReference type="PANTHER" id="PTHR43464:SF19">
    <property type="entry name" value="UBIQUINONE BIOSYNTHESIS O-METHYLTRANSFERASE, MITOCHONDRIAL"/>
    <property type="match status" value="1"/>
</dbReference>
<keyword evidence="3 5" id="KW-0831">Ubiquinone biosynthesis</keyword>
<keyword evidence="2 5" id="KW-0808">Transferase</keyword>
<dbReference type="Pfam" id="PF13489">
    <property type="entry name" value="Methyltransf_23"/>
    <property type="match status" value="1"/>
</dbReference>
<evidence type="ECO:0000313" key="8">
    <source>
        <dbReference type="Proteomes" id="UP001059893"/>
    </source>
</evidence>
<feature type="binding site" evidence="5">
    <location>
        <position position="143"/>
    </location>
    <ligand>
        <name>S-adenosyl-L-methionine</name>
        <dbReference type="ChEBI" id="CHEBI:59789"/>
    </ligand>
</feature>
<comment type="catalytic activity">
    <reaction evidence="5">
        <text>a 3-demethylubiquinone + S-adenosyl-L-methionine = a ubiquinone + S-adenosyl-L-homocysteine</text>
        <dbReference type="Rhea" id="RHEA:81215"/>
        <dbReference type="Rhea" id="RHEA-COMP:9565"/>
        <dbReference type="Rhea" id="RHEA-COMP:19654"/>
        <dbReference type="ChEBI" id="CHEBI:16389"/>
        <dbReference type="ChEBI" id="CHEBI:57856"/>
        <dbReference type="ChEBI" id="CHEBI:59789"/>
        <dbReference type="ChEBI" id="CHEBI:231825"/>
    </reaction>
</comment>
<keyword evidence="5" id="KW-0460">Magnesium</keyword>
<evidence type="ECO:0000256" key="2">
    <source>
        <dbReference type="ARBA" id="ARBA00022679"/>
    </source>
</evidence>
<keyword evidence="8" id="KW-1185">Reference proteome</keyword>
<keyword evidence="5" id="KW-0472">Membrane</keyword>
<feature type="binding site" evidence="5">
    <location>
        <position position="227"/>
    </location>
    <ligand>
        <name>Mg(2+)</name>
        <dbReference type="ChEBI" id="CHEBI:18420"/>
    </ligand>
</feature>
<evidence type="ECO:0000256" key="5">
    <source>
        <dbReference type="HAMAP-Rule" id="MF_03190"/>
    </source>
</evidence>
<dbReference type="SUPFAM" id="SSF53335">
    <property type="entry name" value="S-adenosyl-L-methionine-dependent methyltransferases"/>
    <property type="match status" value="1"/>
</dbReference>
<keyword evidence="5" id="KW-0479">Metal-binding</keyword>
<comment type="catalytic activity">
    <reaction evidence="5">
        <text>a 3-demethylubiquinol + S-adenosyl-L-methionine = a ubiquinol + S-adenosyl-L-homocysteine + H(+)</text>
        <dbReference type="Rhea" id="RHEA:44380"/>
        <dbReference type="Rhea" id="RHEA-COMP:9566"/>
        <dbReference type="Rhea" id="RHEA-COMP:10914"/>
        <dbReference type="ChEBI" id="CHEBI:15378"/>
        <dbReference type="ChEBI" id="CHEBI:17976"/>
        <dbReference type="ChEBI" id="CHEBI:57856"/>
        <dbReference type="ChEBI" id="CHEBI:59789"/>
        <dbReference type="ChEBI" id="CHEBI:84422"/>
        <dbReference type="EC" id="2.1.1.64"/>
    </reaction>
</comment>
<evidence type="ECO:0000256" key="6">
    <source>
        <dbReference type="SAM" id="MobiDB-lite"/>
    </source>
</evidence>
<feature type="binding site" evidence="5">
    <location>
        <position position="105"/>
    </location>
    <ligand>
        <name>S-adenosyl-L-methionine</name>
        <dbReference type="ChEBI" id="CHEBI:59789"/>
    </ligand>
</feature>
<keyword evidence="5" id="KW-0496">Mitochondrion</keyword>
<reference evidence="7" key="1">
    <citation type="submission" date="2021-01" db="EMBL/GenBank/DDBJ databases">
        <title>Deciphering the adaptive evolutionary patterns associated with biogeogrpahic diversity in the finger millet blast pathogen Magnaporthe oryzae in Eastern Africa.</title>
        <authorList>
            <person name="Onyema G."/>
            <person name="Shittu T.A."/>
            <person name="Dodsworth S."/>
            <person name="Devilliers S."/>
            <person name="Muthumeenakshi S."/>
            <person name="Sreenivasaprasad S."/>
        </authorList>
    </citation>
    <scope>NUCLEOTIDE SEQUENCE</scope>
    <source>
        <strain evidence="7">D15/s37</strain>
    </source>
</reference>
<feature type="binding site" evidence="5">
    <location>
        <position position="223"/>
    </location>
    <ligand>
        <name>S-adenosyl-L-methionine</name>
        <dbReference type="ChEBI" id="CHEBI:59789"/>
    </ligand>
</feature>
<dbReference type="InterPro" id="IPR010233">
    <property type="entry name" value="UbiG_MeTrfase"/>
</dbReference>
<feature type="region of interest" description="Disordered" evidence="6">
    <location>
        <begin position="26"/>
        <end position="73"/>
    </location>
</feature>
<gene>
    <name evidence="5" type="primary">COQ3</name>
    <name evidence="7" type="ORF">MCOR33_002675</name>
</gene>
<keyword evidence="5" id="KW-0999">Mitochondrion inner membrane</keyword>
<feature type="compositionally biased region" description="Polar residues" evidence="6">
    <location>
        <begin position="30"/>
        <end position="43"/>
    </location>
</feature>
<evidence type="ECO:0000256" key="1">
    <source>
        <dbReference type="ARBA" id="ARBA00022603"/>
    </source>
</evidence>
<accession>A0ABQ8NTA0</accession>
<dbReference type="Proteomes" id="UP001059893">
    <property type="component" value="Unassembled WGS sequence"/>
</dbReference>
<dbReference type="EC" id="2.1.1.114" evidence="5"/>
<dbReference type="EC" id="2.1.1.-" evidence="5"/>
<keyword evidence="1 5" id="KW-0489">Methyltransferase</keyword>
<feature type="binding site" evidence="5">
    <location>
        <position position="166"/>
    </location>
    <ligand>
        <name>S-adenosyl-L-methionine</name>
        <dbReference type="ChEBI" id="CHEBI:59789"/>
    </ligand>
</feature>
<comment type="pathway">
    <text evidence="5">Cofactor biosynthesis; ubiquinone biosynthesis.</text>
</comment>
<comment type="caution">
    <text evidence="7">The sequence shown here is derived from an EMBL/GenBank/DDBJ whole genome shotgun (WGS) entry which is preliminary data.</text>
</comment>
<dbReference type="PANTHER" id="PTHR43464">
    <property type="entry name" value="METHYLTRANSFERASE"/>
    <property type="match status" value="1"/>
</dbReference>
<evidence type="ECO:0000313" key="7">
    <source>
        <dbReference type="EMBL" id="KAI6301836.1"/>
    </source>
</evidence>
<feature type="region of interest" description="Disordered" evidence="6">
    <location>
        <begin position="110"/>
        <end position="137"/>
    </location>
</feature>
<comment type="subunit">
    <text evidence="5">Component of a multi-subunit COQ enzyme complex, composed of at least COQ3, COQ4, COQ5, COQ6, COQ7 and COQ9.</text>
</comment>
<evidence type="ECO:0000256" key="3">
    <source>
        <dbReference type="ARBA" id="ARBA00022688"/>
    </source>
</evidence>
<comment type="subcellular location">
    <subcellularLocation>
        <location evidence="5">Mitochondrion inner membrane</location>
        <topology evidence="5">Peripheral membrane protein</topology>
        <orientation evidence="5">Matrix side</orientation>
    </subcellularLocation>
</comment>
<protein>
    <recommendedName>
        <fullName evidence="5">Ubiquinone biosynthesis O-methyltransferase, mitochondrial</fullName>
    </recommendedName>
    <alternativeName>
        <fullName evidence="5">3-demethylubiquinol 3-O-methyltransferase</fullName>
        <ecNumber evidence="5">2.1.1.64</ecNumber>
    </alternativeName>
    <alternativeName>
        <fullName evidence="5">3-demethylubiquinone 3-O-methyltransferase</fullName>
        <ecNumber evidence="5">2.1.1.-</ecNumber>
    </alternativeName>
    <alternativeName>
        <fullName evidence="5">Polyprenyldihydroxybenzoate methyltransferase</fullName>
        <ecNumber evidence="5">2.1.1.114</ecNumber>
    </alternativeName>
</protein>
<dbReference type="EMBL" id="JABSND010000032">
    <property type="protein sequence ID" value="KAI6301836.1"/>
    <property type="molecule type" value="Genomic_DNA"/>
</dbReference>
<comment type="catalytic activity">
    <reaction evidence="5">
        <text>a 3,4-dihydroxy-5-(all-trans-polyprenyl)benzoate + S-adenosyl-L-methionine = a 4-hydroxy-3-methoxy-5-(all-trans-polyprenyl)benzoate + S-adenosyl-L-homocysteine + H(+)</text>
        <dbReference type="Rhea" id="RHEA:44452"/>
        <dbReference type="Rhea" id="RHEA-COMP:10930"/>
        <dbReference type="Rhea" id="RHEA-COMP:10931"/>
        <dbReference type="ChEBI" id="CHEBI:15378"/>
        <dbReference type="ChEBI" id="CHEBI:57856"/>
        <dbReference type="ChEBI" id="CHEBI:59789"/>
        <dbReference type="ChEBI" id="CHEBI:64694"/>
        <dbReference type="ChEBI" id="CHEBI:84443"/>
        <dbReference type="EC" id="2.1.1.114"/>
    </reaction>
</comment>
<dbReference type="HAMAP" id="MF_00472">
    <property type="entry name" value="UbiG"/>
    <property type="match status" value="1"/>
</dbReference>
<feature type="compositionally biased region" description="Polar residues" evidence="6">
    <location>
        <begin position="124"/>
        <end position="134"/>
    </location>
</feature>
<dbReference type="Gene3D" id="3.40.50.150">
    <property type="entry name" value="Vaccinia Virus protein VP39"/>
    <property type="match status" value="1"/>
</dbReference>
<comment type="similarity">
    <text evidence="5">Belongs to the class I-like SAM-binding methyltransferase superfamily. UbiG/COQ3 family.</text>
</comment>
<comment type="function">
    <text evidence="5">O-methyltransferase required for two non-consecutive steps during ubiquinone biosynthesis. Catalyzes the 2 O-methylation of 3,4-dihydroxy-5-(all-trans-polyprenyl)benzoic acid into 4-hydroxy-3-methoxy-5-(all-trans-polyprenyl)benzoic acid. Also catalyzes the last step of ubiquinone biosynthesis by mediating methylation of 3-demethylubiquinone into ubiquinone. Also able to mediate the methylation of 3-demethylubiquinol into ubiquinol.</text>
</comment>